<dbReference type="GO" id="GO:0003682">
    <property type="term" value="F:chromatin binding"/>
    <property type="evidence" value="ECO:0007669"/>
    <property type="project" value="EnsemblFungi"/>
</dbReference>
<dbReference type="EMBL" id="HE580272">
    <property type="protein sequence ID" value="CCD25656.1"/>
    <property type="molecule type" value="Genomic_DNA"/>
</dbReference>
<evidence type="ECO:0000256" key="2">
    <source>
        <dbReference type="ARBA" id="ARBA00010143"/>
    </source>
</evidence>
<keyword evidence="7" id="KW-0539">Nucleus</keyword>
<dbReference type="OMA" id="WEAHYNK"/>
<dbReference type="Pfam" id="PF00400">
    <property type="entry name" value="WD40"/>
    <property type="match status" value="1"/>
</dbReference>
<dbReference type="GO" id="GO:0030174">
    <property type="term" value="P:regulation of DNA-templated DNA replication initiation"/>
    <property type="evidence" value="ECO:0007669"/>
    <property type="project" value="EnsemblFungi"/>
</dbReference>
<dbReference type="Gene3D" id="2.130.10.10">
    <property type="entry name" value="YVTN repeat-like/Quinoprotein amine dehydrogenase"/>
    <property type="match status" value="1"/>
</dbReference>
<dbReference type="InterPro" id="IPR015943">
    <property type="entry name" value="WD40/YVTN_repeat-like_dom_sf"/>
</dbReference>
<accession>G0WCZ5</accession>
<keyword evidence="4" id="KW-0677">Repeat</keyword>
<feature type="repeat" description="WD" evidence="6">
    <location>
        <begin position="127"/>
        <end position="159"/>
    </location>
</feature>
<dbReference type="InterPro" id="IPR045227">
    <property type="entry name" value="WDR18/Ipi3/RID3"/>
</dbReference>
<dbReference type="AlphaFoldDB" id="G0WCZ5"/>
<feature type="coiled-coil region" evidence="8">
    <location>
        <begin position="529"/>
        <end position="556"/>
    </location>
</feature>
<sequence length="562" mass="62790">MDEQLIFTTTNAGTITNIHSGEQSNLRQCTVGSPNSAVQVGHKYLFVAQEGKALINVYNISGPHKRESVEQRLPLPEIVKCLEVVENNNSNAAVADFDLPYLLLASTESGKLYIWELNSGILLNVKPMAHYQSITKIKSIMNGKYVITSGNDARVIIWQTMDLIEQDDPKPICILHDHSLPVTDFQVSLTHGDFLSNSGLILFTASQDSTVRCYDLRLIATENNKKKRRKVNNSTDTEGQQQQQQNDDLSQPRLIATFSLPFPINSLCLDPADRAMYLGTNNGCFALDLFYKLKNNRIVNLLQLNNEDNKSKIYSLVERIPHGIPQDSNSLYAIGQLLCDKVSSSHVTALKSSMDGTLLAIGDSMGKISITEIYSKQILKTLQPLTSGQISNGPVMNLLIETQFNDTKNQLIGIISSSSKSSSGSSTQNSMKIPTLQRIIYDKEKLGQLHDIWFQTGEPIGSNNMTMQSKIITPLNDFNGYLNNIKSQELIFQKQQEQGSTEIKTIREQTITSINPKQDTTTANKDKEIAELKKNIATLTSAYKDLRDMHEKLYEEHEKLAK</sequence>
<dbReference type="InterPro" id="IPR036322">
    <property type="entry name" value="WD40_repeat_dom_sf"/>
</dbReference>
<dbReference type="RefSeq" id="XP_003670899.1">
    <property type="nucleotide sequence ID" value="XM_003670851.1"/>
</dbReference>
<feature type="region of interest" description="Disordered" evidence="9">
    <location>
        <begin position="227"/>
        <end position="248"/>
    </location>
</feature>
<dbReference type="Proteomes" id="UP000000689">
    <property type="component" value="Chromosome 6"/>
</dbReference>
<dbReference type="GO" id="GO:0005656">
    <property type="term" value="C:nuclear pre-replicative complex"/>
    <property type="evidence" value="ECO:0007669"/>
    <property type="project" value="EnsemblFungi"/>
</dbReference>
<evidence type="ECO:0000256" key="4">
    <source>
        <dbReference type="ARBA" id="ARBA00022737"/>
    </source>
</evidence>
<keyword evidence="3 6" id="KW-0853">WD repeat</keyword>
<evidence type="ECO:0000256" key="1">
    <source>
        <dbReference type="ARBA" id="ARBA00002355"/>
    </source>
</evidence>
<dbReference type="STRING" id="1071378.G0WCZ5"/>
<evidence type="ECO:0000313" key="10">
    <source>
        <dbReference type="EMBL" id="CCD25656.1"/>
    </source>
</evidence>
<comment type="subunit">
    <text evidence="7">Component of the RIX1 complex, composed of IPI1, RIX1/IPI2 and IPI3 in a 1:2:2 stoichiometry. The complex interacts (via RIX1) with MDN1 (via its hexameric AAA ATPase ring) and the pre-60S ribosome particles.</text>
</comment>
<dbReference type="GeneID" id="11496994"/>
<gene>
    <name evidence="10" type="primary">NDAI0F03380</name>
    <name evidence="10" type="ordered locus">NDAI_0F03380</name>
</gene>
<name>G0WCZ5_NAUDC</name>
<protein>
    <recommendedName>
        <fullName evidence="5 7">Pre-rRNA-processing protein IPI3</fullName>
    </recommendedName>
</protein>
<keyword evidence="7" id="KW-0698">rRNA processing</keyword>
<evidence type="ECO:0000256" key="9">
    <source>
        <dbReference type="SAM" id="MobiDB-lite"/>
    </source>
</evidence>
<dbReference type="GO" id="GO:0120330">
    <property type="term" value="C:rixosome complex"/>
    <property type="evidence" value="ECO:0007669"/>
    <property type="project" value="UniProtKB-UniRule"/>
</dbReference>
<dbReference type="GO" id="GO:0006267">
    <property type="term" value="P:pre-replicative complex assembly involved in nuclear cell cycle DNA replication"/>
    <property type="evidence" value="ECO:0007669"/>
    <property type="project" value="EnsemblFungi"/>
</dbReference>
<dbReference type="PANTHER" id="PTHR18763:SF0">
    <property type="entry name" value="WD REPEAT-CONTAINING PROTEIN 18"/>
    <property type="match status" value="1"/>
</dbReference>
<dbReference type="SMART" id="SM00320">
    <property type="entry name" value="WD40"/>
    <property type="match status" value="4"/>
</dbReference>
<dbReference type="PROSITE" id="PS50082">
    <property type="entry name" value="WD_REPEATS_2"/>
    <property type="match status" value="1"/>
</dbReference>
<dbReference type="InterPro" id="IPR001680">
    <property type="entry name" value="WD40_rpt"/>
</dbReference>
<dbReference type="OrthoDB" id="756370at2759"/>
<evidence type="ECO:0000256" key="6">
    <source>
        <dbReference type="PROSITE-ProRule" id="PRU00221"/>
    </source>
</evidence>
<dbReference type="GO" id="GO:0000027">
    <property type="term" value="P:ribosomal large subunit assembly"/>
    <property type="evidence" value="ECO:0007669"/>
    <property type="project" value="EnsemblFungi"/>
</dbReference>
<dbReference type="GO" id="GO:0006364">
    <property type="term" value="P:rRNA processing"/>
    <property type="evidence" value="ECO:0007669"/>
    <property type="project" value="UniProtKB-UniRule"/>
</dbReference>
<dbReference type="PANTHER" id="PTHR18763">
    <property type="entry name" value="WD-REPEAT PROTEIN 18"/>
    <property type="match status" value="1"/>
</dbReference>
<dbReference type="HOGENOM" id="CLU_029749_4_0_1"/>
<evidence type="ECO:0000256" key="8">
    <source>
        <dbReference type="SAM" id="Coils"/>
    </source>
</evidence>
<comment type="function">
    <text evidence="1 7">Component of the RIX1 complex required for processing of ITS2 sequences from 35S pre-rRNA.</text>
</comment>
<dbReference type="eggNOG" id="KOG0646">
    <property type="taxonomic scope" value="Eukaryota"/>
</dbReference>
<dbReference type="KEGG" id="ndi:NDAI_0F03380"/>
<comment type="subcellular location">
    <subcellularLocation>
        <location evidence="7">Nucleus</location>
    </subcellularLocation>
</comment>
<proteinExistence type="inferred from homology"/>
<reference evidence="10 11" key="1">
    <citation type="journal article" date="2011" name="Proc. Natl. Acad. Sci. U.S.A.">
        <title>Evolutionary erosion of yeast sex chromosomes by mating-type switching accidents.</title>
        <authorList>
            <person name="Gordon J.L."/>
            <person name="Armisen D."/>
            <person name="Proux-Wera E."/>
            <person name="Oheigeartaigh S.S."/>
            <person name="Byrne K.P."/>
            <person name="Wolfe K.H."/>
        </authorList>
    </citation>
    <scope>NUCLEOTIDE SEQUENCE [LARGE SCALE GENOMIC DNA]</scope>
    <source>
        <strain evidence="11">ATCC 10597 / BCRC 20456 / CBS 421 / NBRC 0211 / NRRL Y-12639</strain>
    </source>
</reference>
<dbReference type="SUPFAM" id="SSF50978">
    <property type="entry name" value="WD40 repeat-like"/>
    <property type="match status" value="1"/>
</dbReference>
<evidence type="ECO:0000256" key="5">
    <source>
        <dbReference type="ARBA" id="ARBA00026229"/>
    </source>
</evidence>
<evidence type="ECO:0000256" key="7">
    <source>
        <dbReference type="RuleBase" id="RU369067"/>
    </source>
</evidence>
<comment type="similarity">
    <text evidence="2 7">Belongs to the WD repeat IPI3/WDR18 family.</text>
</comment>
<keyword evidence="8" id="KW-0175">Coiled coil</keyword>
<keyword evidence="11" id="KW-1185">Reference proteome</keyword>
<evidence type="ECO:0000256" key="3">
    <source>
        <dbReference type="ARBA" id="ARBA00022574"/>
    </source>
</evidence>
<evidence type="ECO:0000313" key="11">
    <source>
        <dbReference type="Proteomes" id="UP000000689"/>
    </source>
</evidence>
<organism evidence="10 11">
    <name type="scientific">Naumovozyma dairenensis (strain ATCC 10597 / BCRC 20456 / CBS 421 / NBRC 0211 / NRRL Y-12639)</name>
    <name type="common">Saccharomyces dairenensis</name>
    <dbReference type="NCBI Taxonomy" id="1071378"/>
    <lineage>
        <taxon>Eukaryota</taxon>
        <taxon>Fungi</taxon>
        <taxon>Dikarya</taxon>
        <taxon>Ascomycota</taxon>
        <taxon>Saccharomycotina</taxon>
        <taxon>Saccharomycetes</taxon>
        <taxon>Saccharomycetales</taxon>
        <taxon>Saccharomycetaceae</taxon>
        <taxon>Naumovozyma</taxon>
    </lineage>
</organism>